<dbReference type="Proteomes" id="UP000191056">
    <property type="component" value="Unassembled WGS sequence"/>
</dbReference>
<name>A0A1V4IFC8_9CLOT</name>
<evidence type="ECO:0000313" key="1">
    <source>
        <dbReference type="EMBL" id="OPJ58708.1"/>
    </source>
</evidence>
<proteinExistence type="predicted"/>
<accession>A0A1V4IFC8</accession>
<dbReference type="STRING" id="225345.CLCHR_37310"/>
<organism evidence="1 2">
    <name type="scientific">Clostridium chromiireducens</name>
    <dbReference type="NCBI Taxonomy" id="225345"/>
    <lineage>
        <taxon>Bacteria</taxon>
        <taxon>Bacillati</taxon>
        <taxon>Bacillota</taxon>
        <taxon>Clostridia</taxon>
        <taxon>Eubacteriales</taxon>
        <taxon>Clostridiaceae</taxon>
        <taxon>Clostridium</taxon>
    </lineage>
</organism>
<dbReference type="EMBL" id="MZGT01000061">
    <property type="protein sequence ID" value="OPJ58708.1"/>
    <property type="molecule type" value="Genomic_DNA"/>
</dbReference>
<sequence length="42" mass="4802">MIFKAVAQLLKDCVTAFFEIGRISSSNLHTIYLKYIHKEGTN</sequence>
<protein>
    <submittedName>
        <fullName evidence="1">Uncharacterized protein</fullName>
    </submittedName>
</protein>
<evidence type="ECO:0000313" key="2">
    <source>
        <dbReference type="Proteomes" id="UP000191056"/>
    </source>
</evidence>
<reference evidence="1 2" key="1">
    <citation type="submission" date="2017-03" db="EMBL/GenBank/DDBJ databases">
        <title>Genome sequence of Clostridium chromiireducens DSM 23318.</title>
        <authorList>
            <person name="Poehlein A."/>
            <person name="Daniel R."/>
        </authorList>
    </citation>
    <scope>NUCLEOTIDE SEQUENCE [LARGE SCALE GENOMIC DNA]</scope>
    <source>
        <strain evidence="1 2">DSM 23318</strain>
    </source>
</reference>
<keyword evidence="2" id="KW-1185">Reference proteome</keyword>
<gene>
    <name evidence="1" type="ORF">CLCHR_37310</name>
</gene>
<dbReference type="AlphaFoldDB" id="A0A1V4IFC8"/>
<comment type="caution">
    <text evidence="1">The sequence shown here is derived from an EMBL/GenBank/DDBJ whole genome shotgun (WGS) entry which is preliminary data.</text>
</comment>